<dbReference type="Pfam" id="PF14033">
    <property type="entry name" value="DUF4246"/>
    <property type="match status" value="1"/>
</dbReference>
<dbReference type="InterPro" id="IPR049192">
    <property type="entry name" value="DUF4246_C"/>
</dbReference>
<dbReference type="Pfam" id="PF21666">
    <property type="entry name" value="DUF4246_N"/>
    <property type="match status" value="1"/>
</dbReference>
<dbReference type="PANTHER" id="PTHR33119">
    <property type="entry name" value="IFI3P"/>
    <property type="match status" value="1"/>
</dbReference>
<evidence type="ECO:0000259" key="2">
    <source>
        <dbReference type="Pfam" id="PF21666"/>
    </source>
</evidence>
<organism evidence="3 4">
    <name type="scientific">Linnemannia gamsii</name>
    <dbReference type="NCBI Taxonomy" id="64522"/>
    <lineage>
        <taxon>Eukaryota</taxon>
        <taxon>Fungi</taxon>
        <taxon>Fungi incertae sedis</taxon>
        <taxon>Mucoromycota</taxon>
        <taxon>Mortierellomycotina</taxon>
        <taxon>Mortierellomycetes</taxon>
        <taxon>Mortierellales</taxon>
        <taxon>Mortierellaceae</taxon>
        <taxon>Linnemannia</taxon>
    </lineage>
</organism>
<feature type="domain" description="DUF4246" evidence="1">
    <location>
        <begin position="95"/>
        <end position="500"/>
    </location>
</feature>
<dbReference type="Proteomes" id="UP000823405">
    <property type="component" value="Unassembled WGS sequence"/>
</dbReference>
<dbReference type="EMBL" id="JAAAIN010000018">
    <property type="protein sequence ID" value="KAG0322848.1"/>
    <property type="molecule type" value="Genomic_DNA"/>
</dbReference>
<gene>
    <name evidence="3" type="ORF">BGZ97_003405</name>
</gene>
<protein>
    <submittedName>
        <fullName evidence="3">Uncharacterized protein</fullName>
    </submittedName>
</protein>
<reference evidence="3" key="1">
    <citation type="journal article" date="2020" name="Fungal Divers.">
        <title>Resolving the Mortierellaceae phylogeny through synthesis of multi-gene phylogenetics and phylogenomics.</title>
        <authorList>
            <person name="Vandepol N."/>
            <person name="Liber J."/>
            <person name="Desiro A."/>
            <person name="Na H."/>
            <person name="Kennedy M."/>
            <person name="Barry K."/>
            <person name="Grigoriev I.V."/>
            <person name="Miller A.N."/>
            <person name="O'Donnell K."/>
            <person name="Stajich J.E."/>
            <person name="Bonito G."/>
        </authorList>
    </citation>
    <scope>NUCLEOTIDE SEQUENCE</scope>
    <source>
        <strain evidence="3">NVP60</strain>
    </source>
</reference>
<dbReference type="InterPro" id="IPR025340">
    <property type="entry name" value="DUF4246"/>
</dbReference>
<name>A0A9P6RM76_9FUNG</name>
<dbReference type="PANTHER" id="PTHR33119:SF1">
    <property type="entry name" value="FE2OG DIOXYGENASE DOMAIN-CONTAINING PROTEIN"/>
    <property type="match status" value="1"/>
</dbReference>
<evidence type="ECO:0000313" key="3">
    <source>
        <dbReference type="EMBL" id="KAG0322848.1"/>
    </source>
</evidence>
<evidence type="ECO:0000259" key="1">
    <source>
        <dbReference type="Pfam" id="PF14033"/>
    </source>
</evidence>
<feature type="domain" description="DUF4246" evidence="2">
    <location>
        <begin position="7"/>
        <end position="61"/>
    </location>
</feature>
<dbReference type="AlphaFoldDB" id="A0A9P6RM76"/>
<proteinExistence type="predicted"/>
<dbReference type="InterPro" id="IPR049207">
    <property type="entry name" value="DUF4246_N"/>
</dbReference>
<accession>A0A9P6RM76</accession>
<evidence type="ECO:0000313" key="4">
    <source>
        <dbReference type="Proteomes" id="UP000823405"/>
    </source>
</evidence>
<keyword evidence="4" id="KW-1185">Reference proteome</keyword>
<sequence>MTASSPPRLPNPWAHTKYRAGFPSTLSSELTMMQTSNLIREKLDWWKKCLDPEILAKWRTELRVAGEAAAEAAKASAPEPKDSLDYSTFFLLRDEEMDYVFEELRWYAQKRQEQVERGAAAPIEVGIEGTRRCDGLIYEELKERLMACVKRLEDVPDHLKDWHPGSNRQVLDLVHPSLFPLIAGQTFVSNEETNPALGWTGEGAVIEKCPQVGGTKDDQFYSKRFQWLPTDFDITPDGKIKAKSYINNLHPENHKLMYPVLEEILDAFLPLFEEVLGEMRAFETKVKRLTPDPYGWYGEDPPGLEDFSDEDDYYDYIDTRVPQPAAVPKFAPPSETPKYDLRTAGRERPLQVIVKLANIELTPNNPKYEGGTWHVEGMANENIVATGIYYYHTENITESRLDFRIQVEEPRYEQSDQEGMWYMYRLYDGDAVVQHLDGIVTKQDRCIVFPNIYQHQVQPFELQDPTRPGSRKILVFFLINPEEDPIVSTTFVPPQQADWYPLIEVLQEIEPRLPLEIGQMIVGLMDRSRLMGLEEAKRHREELMEERKFFVKTTNDEVFARPFSLCEH</sequence>
<comment type="caution">
    <text evidence="3">The sequence shown here is derived from an EMBL/GenBank/DDBJ whole genome shotgun (WGS) entry which is preliminary data.</text>
</comment>
<dbReference type="OrthoDB" id="415532at2759"/>